<dbReference type="SMART" id="SM00256">
    <property type="entry name" value="FBOX"/>
    <property type="match status" value="1"/>
</dbReference>
<feature type="region of interest" description="Disordered" evidence="1">
    <location>
        <begin position="279"/>
        <end position="298"/>
    </location>
</feature>
<accession>A0A9R1SW71</accession>
<reference evidence="5" key="1">
    <citation type="submission" date="2025-08" db="UniProtKB">
        <authorList>
            <consortium name="RefSeq"/>
        </authorList>
    </citation>
    <scope>IDENTIFICATION</scope>
    <source>
        <strain evidence="5">USDA-PBARC FA_bdor</strain>
        <tissue evidence="5">Whole organism</tissue>
    </source>
</reference>
<evidence type="ECO:0000313" key="4">
    <source>
        <dbReference type="Proteomes" id="UP000694866"/>
    </source>
</evidence>
<keyword evidence="4" id="KW-1185">Reference proteome</keyword>
<dbReference type="PROSITE" id="PS51114">
    <property type="entry name" value="FBA"/>
    <property type="match status" value="1"/>
</dbReference>
<dbReference type="RefSeq" id="XP_011298414.1">
    <property type="nucleotide sequence ID" value="XM_011300112.1"/>
</dbReference>
<evidence type="ECO:0000256" key="1">
    <source>
        <dbReference type="SAM" id="MobiDB-lite"/>
    </source>
</evidence>
<dbReference type="SUPFAM" id="SSF49785">
    <property type="entry name" value="Galactose-binding domain-like"/>
    <property type="match status" value="1"/>
</dbReference>
<feature type="domain" description="F-box" evidence="2">
    <location>
        <begin position="26"/>
        <end position="71"/>
    </location>
</feature>
<protein>
    <submittedName>
        <fullName evidence="5">F-box only protein 6-like</fullName>
    </submittedName>
</protein>
<dbReference type="PANTHER" id="PTHR12125:SF5">
    <property type="entry name" value="F-BOX DOMAIN-CONTAINING PROTEIN"/>
    <property type="match status" value="1"/>
</dbReference>
<feature type="compositionally biased region" description="Low complexity" evidence="1">
    <location>
        <begin position="283"/>
        <end position="296"/>
    </location>
</feature>
<dbReference type="PANTHER" id="PTHR12125">
    <property type="entry name" value="F-BOX ONLY PROTEIN 6-LIKE PROTEIN"/>
    <property type="match status" value="1"/>
</dbReference>
<proteinExistence type="predicted"/>
<dbReference type="InterPro" id="IPR008979">
    <property type="entry name" value="Galactose-bd-like_sf"/>
</dbReference>
<gene>
    <name evidence="5" type="primary">LOC105263724</name>
</gene>
<dbReference type="FunFam" id="2.60.120.260:FF:000012">
    <property type="entry name" value="F-box only protein 2"/>
    <property type="match status" value="1"/>
</dbReference>
<organism evidence="4 5">
    <name type="scientific">Fopius arisanus</name>
    <dbReference type="NCBI Taxonomy" id="64838"/>
    <lineage>
        <taxon>Eukaryota</taxon>
        <taxon>Metazoa</taxon>
        <taxon>Ecdysozoa</taxon>
        <taxon>Arthropoda</taxon>
        <taxon>Hexapoda</taxon>
        <taxon>Insecta</taxon>
        <taxon>Pterygota</taxon>
        <taxon>Neoptera</taxon>
        <taxon>Endopterygota</taxon>
        <taxon>Hymenoptera</taxon>
        <taxon>Apocrita</taxon>
        <taxon>Ichneumonoidea</taxon>
        <taxon>Braconidae</taxon>
        <taxon>Opiinae</taxon>
        <taxon>Fopius</taxon>
    </lineage>
</organism>
<dbReference type="GO" id="GO:0006516">
    <property type="term" value="P:glycoprotein catabolic process"/>
    <property type="evidence" value="ECO:0007669"/>
    <property type="project" value="TreeGrafter"/>
</dbReference>
<dbReference type="GO" id="GO:0036503">
    <property type="term" value="P:ERAD pathway"/>
    <property type="evidence" value="ECO:0007669"/>
    <property type="project" value="TreeGrafter"/>
</dbReference>
<dbReference type="PROSITE" id="PS50181">
    <property type="entry name" value="FBOX"/>
    <property type="match status" value="1"/>
</dbReference>
<dbReference type="GeneID" id="105263724"/>
<feature type="domain" description="FBA" evidence="3">
    <location>
        <begin position="91"/>
        <end position="278"/>
    </location>
</feature>
<dbReference type="InterPro" id="IPR036047">
    <property type="entry name" value="F-box-like_dom_sf"/>
</dbReference>
<dbReference type="Gene3D" id="1.20.1280.50">
    <property type="match status" value="1"/>
</dbReference>
<dbReference type="InterPro" id="IPR039752">
    <property type="entry name" value="F-box_only"/>
</dbReference>
<dbReference type="GO" id="GO:0019005">
    <property type="term" value="C:SCF ubiquitin ligase complex"/>
    <property type="evidence" value="ECO:0007669"/>
    <property type="project" value="TreeGrafter"/>
</dbReference>
<evidence type="ECO:0000259" key="2">
    <source>
        <dbReference type="PROSITE" id="PS50181"/>
    </source>
</evidence>
<dbReference type="OrthoDB" id="1107553at2759"/>
<dbReference type="Proteomes" id="UP000694866">
    <property type="component" value="Unplaced"/>
</dbReference>
<evidence type="ECO:0000259" key="3">
    <source>
        <dbReference type="PROSITE" id="PS51114"/>
    </source>
</evidence>
<dbReference type="Gene3D" id="2.60.120.260">
    <property type="entry name" value="Galactose-binding domain-like"/>
    <property type="match status" value="1"/>
</dbReference>
<dbReference type="GO" id="GO:0005737">
    <property type="term" value="C:cytoplasm"/>
    <property type="evidence" value="ECO:0007669"/>
    <property type="project" value="UniProtKB-ARBA"/>
</dbReference>
<name>A0A9R1SW71_9HYME</name>
<dbReference type="SUPFAM" id="SSF81383">
    <property type="entry name" value="F-box domain"/>
    <property type="match status" value="1"/>
</dbReference>
<dbReference type="KEGG" id="fas:105263724"/>
<dbReference type="AlphaFoldDB" id="A0A9R1SW71"/>
<dbReference type="GO" id="GO:0061630">
    <property type="term" value="F:ubiquitin protein ligase activity"/>
    <property type="evidence" value="ECO:0007669"/>
    <property type="project" value="TreeGrafter"/>
</dbReference>
<dbReference type="InterPro" id="IPR001810">
    <property type="entry name" value="F-box_dom"/>
</dbReference>
<dbReference type="Pfam" id="PF04300">
    <property type="entry name" value="FBA"/>
    <property type="match status" value="1"/>
</dbReference>
<dbReference type="GO" id="GO:0031146">
    <property type="term" value="P:SCF-dependent proteasomal ubiquitin-dependent protein catabolic process"/>
    <property type="evidence" value="ECO:0007669"/>
    <property type="project" value="TreeGrafter"/>
</dbReference>
<sequence length="318" mass="36618">MGQRQDRQRDALERVEFDPEGNNGLILSSIYIPEELLGEIFCYIDPTTLLNFQLVCHRWKNIIEEYVWRKKAELVIGQSLQSMKDLPWCVYYHICRGKLFEKNFVKNHSGQTGLDKSWHIISQGGDHWRVEKTPVGVAALPKDPIFEGHQSCFATSYYTCTKVQTIDLVSEGFNAQILDHFQPPIVVGEWYSARWDCPAIYELLVILVNDKGKEVDRFKFFDAIDGSKQNEWHHVSHEFKNYGPGVRRIIFQHTGKDSLFWAGHYGSKMAGASVVFRVPREPPTSSEPRRTSSTSVDVDAKMYYVDLETESDSDLNDD</sequence>
<evidence type="ECO:0000313" key="5">
    <source>
        <dbReference type="RefSeq" id="XP_011298414.1"/>
    </source>
</evidence>
<dbReference type="Pfam" id="PF12937">
    <property type="entry name" value="F-box-like"/>
    <property type="match status" value="1"/>
</dbReference>
<dbReference type="SMART" id="SM01198">
    <property type="entry name" value="FBA"/>
    <property type="match status" value="1"/>
</dbReference>
<dbReference type="InterPro" id="IPR007397">
    <property type="entry name" value="F-box-assoc_dom"/>
</dbReference>